<evidence type="ECO:0000256" key="8">
    <source>
        <dbReference type="ARBA" id="ARBA00024536"/>
    </source>
</evidence>
<dbReference type="GO" id="GO:0006783">
    <property type="term" value="P:heme biosynthetic process"/>
    <property type="evidence" value="ECO:0007669"/>
    <property type="project" value="UniProtKB-UniRule"/>
</dbReference>
<feature type="binding site" evidence="9">
    <location>
        <position position="291"/>
    </location>
    <ligand>
        <name>Fe(2+)</name>
        <dbReference type="ChEBI" id="CHEBI:29033"/>
    </ligand>
</feature>
<evidence type="ECO:0000256" key="2">
    <source>
        <dbReference type="ARBA" id="ARBA00022490"/>
    </source>
</evidence>
<dbReference type="PANTHER" id="PTHR11108">
    <property type="entry name" value="FERROCHELATASE"/>
    <property type="match status" value="1"/>
</dbReference>
<dbReference type="PROSITE" id="PS00534">
    <property type="entry name" value="FERROCHELATASE"/>
    <property type="match status" value="1"/>
</dbReference>
<evidence type="ECO:0000256" key="9">
    <source>
        <dbReference type="HAMAP-Rule" id="MF_00323"/>
    </source>
</evidence>
<evidence type="ECO:0000313" key="12">
    <source>
        <dbReference type="Proteomes" id="UP000228921"/>
    </source>
</evidence>
<comment type="caution">
    <text evidence="11">The sequence shown here is derived from an EMBL/GenBank/DDBJ whole genome shotgun (WGS) entry which is preliminary data.</text>
</comment>
<dbReference type="GO" id="GO:0005737">
    <property type="term" value="C:cytoplasm"/>
    <property type="evidence" value="ECO:0007669"/>
    <property type="project" value="UniProtKB-SubCell"/>
</dbReference>
<dbReference type="SUPFAM" id="SSF53800">
    <property type="entry name" value="Chelatase"/>
    <property type="match status" value="1"/>
</dbReference>
<dbReference type="EMBL" id="PGTK01000012">
    <property type="protein sequence ID" value="PJF30307.1"/>
    <property type="molecule type" value="Genomic_DNA"/>
</dbReference>
<reference evidence="11 12" key="1">
    <citation type="submission" date="2017-11" db="EMBL/GenBank/DDBJ databases">
        <title>Evolution of Phototrophy in the Chloroflexi Phylum Driven by Horizontal Gene Transfer.</title>
        <authorList>
            <person name="Ward L.M."/>
            <person name="Hemp J."/>
            <person name="Shih P.M."/>
            <person name="Mcglynn S.E."/>
            <person name="Fischer W."/>
        </authorList>
    </citation>
    <scope>NUCLEOTIDE SEQUENCE [LARGE SCALE GENOMIC DNA]</scope>
    <source>
        <strain evidence="11">CP2_2F</strain>
    </source>
</reference>
<proteinExistence type="inferred from homology"/>
<evidence type="ECO:0000256" key="6">
    <source>
        <dbReference type="ARBA" id="ARBA00023239"/>
    </source>
</evidence>
<comment type="catalytic activity">
    <reaction evidence="9 10">
        <text>heme b + 2 H(+) = protoporphyrin IX + Fe(2+)</text>
        <dbReference type="Rhea" id="RHEA:22584"/>
        <dbReference type="ChEBI" id="CHEBI:15378"/>
        <dbReference type="ChEBI" id="CHEBI:29033"/>
        <dbReference type="ChEBI" id="CHEBI:57306"/>
        <dbReference type="ChEBI" id="CHEBI:60344"/>
        <dbReference type="EC" id="4.98.1.1"/>
    </reaction>
</comment>
<dbReference type="CDD" id="cd03411">
    <property type="entry name" value="Ferrochelatase_N"/>
    <property type="match status" value="1"/>
</dbReference>
<dbReference type="InterPro" id="IPR033644">
    <property type="entry name" value="Ferrochelatase_C"/>
</dbReference>
<keyword evidence="3 9" id="KW-0479">Metal-binding</keyword>
<keyword evidence="7 9" id="KW-0627">Porphyrin biosynthesis</keyword>
<sequence>MKYFGVSDYVHGSAEGIGVLVANLGTPDAPTPPALHRYLRQFFDDPRVFEFPRLTWWLLTRAIILNRRPRRSAALYAQIWTEQGSPLLIHSQAIANGLQTRLQAHSAQPIKVALGMRYGNPSIPYALRELHAANVRRLLVLPLFPQYSATTVASVFDAVTQELRRWRWLPEVRFITSYHDHAGYIAALAQSIREAWQQHGQSEKLVFSFHGIPKRYFTGGDPYYCFCHKTARLVAESLGLPEERYVVAFQSLFGREEWLRPYTSDTLEELAKSGVQSVDVICPGFAADCLETLEEIDGENREVFLEAGGKAYHYIPALNATPLHLQALTDLALKHLHGWLQPQIASA</sequence>
<dbReference type="NCBIfam" id="TIGR00109">
    <property type="entry name" value="hemH"/>
    <property type="match status" value="1"/>
</dbReference>
<dbReference type="EC" id="4.98.1.1" evidence="9 10"/>
<evidence type="ECO:0000256" key="3">
    <source>
        <dbReference type="ARBA" id="ARBA00022723"/>
    </source>
</evidence>
<dbReference type="HAMAP" id="MF_00323">
    <property type="entry name" value="Ferrochelatase"/>
    <property type="match status" value="1"/>
</dbReference>
<evidence type="ECO:0000256" key="7">
    <source>
        <dbReference type="ARBA" id="ARBA00023244"/>
    </source>
</evidence>
<dbReference type="InterPro" id="IPR033659">
    <property type="entry name" value="Ferrochelatase_N"/>
</dbReference>
<dbReference type="FunFam" id="3.40.50.1400:FF:000002">
    <property type="entry name" value="Ferrochelatase"/>
    <property type="match status" value="1"/>
</dbReference>
<keyword evidence="4 9" id="KW-0408">Iron</keyword>
<dbReference type="AlphaFoldDB" id="A0A2M8NYD6"/>
<dbReference type="UniPathway" id="UPA00252">
    <property type="reaction ID" value="UER00325"/>
</dbReference>
<dbReference type="GO" id="GO:0046872">
    <property type="term" value="F:metal ion binding"/>
    <property type="evidence" value="ECO:0007669"/>
    <property type="project" value="UniProtKB-KW"/>
</dbReference>
<feature type="binding site" evidence="9">
    <location>
        <position position="210"/>
    </location>
    <ligand>
        <name>Fe(2+)</name>
        <dbReference type="ChEBI" id="CHEBI:29033"/>
    </ligand>
</feature>
<protein>
    <recommendedName>
        <fullName evidence="9 10">Ferrochelatase</fullName>
        <ecNumber evidence="9 10">4.98.1.1</ecNumber>
    </recommendedName>
    <alternativeName>
        <fullName evidence="9">Heme synthase</fullName>
    </alternativeName>
    <alternativeName>
        <fullName evidence="9">Protoheme ferro-lyase</fullName>
    </alternativeName>
</protein>
<dbReference type="InterPro" id="IPR019772">
    <property type="entry name" value="Ferrochelatase_AS"/>
</dbReference>
<keyword evidence="2 9" id="KW-0963">Cytoplasm</keyword>
<evidence type="ECO:0000256" key="1">
    <source>
        <dbReference type="ARBA" id="ARBA00007718"/>
    </source>
</evidence>
<keyword evidence="6 9" id="KW-0456">Lyase</keyword>
<comment type="function">
    <text evidence="9 10">Catalyzes the ferrous insertion into protoporphyrin IX.</text>
</comment>
<evidence type="ECO:0000256" key="4">
    <source>
        <dbReference type="ARBA" id="ARBA00023004"/>
    </source>
</evidence>
<accession>A0A2M8NYD6</accession>
<name>A0A2M8NYD6_9CHLR</name>
<comment type="catalytic activity">
    <reaction evidence="8">
        <text>Fe-coproporphyrin III + 2 H(+) = coproporphyrin III + Fe(2+)</text>
        <dbReference type="Rhea" id="RHEA:49572"/>
        <dbReference type="ChEBI" id="CHEBI:15378"/>
        <dbReference type="ChEBI" id="CHEBI:29033"/>
        <dbReference type="ChEBI" id="CHEBI:68438"/>
        <dbReference type="ChEBI" id="CHEBI:131725"/>
        <dbReference type="EC" id="4.99.1.9"/>
    </reaction>
    <physiologicalReaction direction="right-to-left" evidence="8">
        <dbReference type="Rhea" id="RHEA:49574"/>
    </physiologicalReaction>
</comment>
<evidence type="ECO:0000256" key="5">
    <source>
        <dbReference type="ARBA" id="ARBA00023133"/>
    </source>
</evidence>
<dbReference type="Gene3D" id="3.40.50.1400">
    <property type="match status" value="2"/>
</dbReference>
<organism evidence="11 12">
    <name type="scientific">Candidatus Thermofonsia Clade 1 bacterium</name>
    <dbReference type="NCBI Taxonomy" id="2364210"/>
    <lineage>
        <taxon>Bacteria</taxon>
        <taxon>Bacillati</taxon>
        <taxon>Chloroflexota</taxon>
        <taxon>Candidatus Thermofontia</taxon>
        <taxon>Candidatus Thermofonsia Clade 1</taxon>
    </lineage>
</organism>
<dbReference type="Pfam" id="PF00762">
    <property type="entry name" value="Ferrochelatase"/>
    <property type="match status" value="1"/>
</dbReference>
<evidence type="ECO:0000256" key="10">
    <source>
        <dbReference type="RuleBase" id="RU000607"/>
    </source>
</evidence>
<dbReference type="CDD" id="cd00419">
    <property type="entry name" value="Ferrochelatase_C"/>
    <property type="match status" value="1"/>
</dbReference>
<comment type="similarity">
    <text evidence="1 9 10">Belongs to the ferrochelatase family.</text>
</comment>
<dbReference type="GO" id="GO:0004325">
    <property type="term" value="F:ferrochelatase activity"/>
    <property type="evidence" value="ECO:0007669"/>
    <property type="project" value="UniProtKB-UniRule"/>
</dbReference>
<comment type="subcellular location">
    <subcellularLocation>
        <location evidence="9 10">Cytoplasm</location>
    </subcellularLocation>
</comment>
<dbReference type="Proteomes" id="UP000228921">
    <property type="component" value="Unassembled WGS sequence"/>
</dbReference>
<keyword evidence="5 9" id="KW-0350">Heme biosynthesis</keyword>
<comment type="pathway">
    <text evidence="9 10">Porphyrin-containing compound metabolism; protoheme biosynthesis; protoheme from protoporphyrin-IX: step 1/1.</text>
</comment>
<gene>
    <name evidence="9" type="primary">hemH</name>
    <name evidence="11" type="ORF">CUN51_08340</name>
</gene>
<evidence type="ECO:0000313" key="11">
    <source>
        <dbReference type="EMBL" id="PJF30307.1"/>
    </source>
</evidence>
<dbReference type="InterPro" id="IPR001015">
    <property type="entry name" value="Ferrochelatase"/>
</dbReference>
<dbReference type="PANTHER" id="PTHR11108:SF1">
    <property type="entry name" value="FERROCHELATASE, MITOCHONDRIAL"/>
    <property type="match status" value="1"/>
</dbReference>